<dbReference type="NCBIfam" id="TIGR01352">
    <property type="entry name" value="tonB_Cterm"/>
    <property type="match status" value="1"/>
</dbReference>
<dbReference type="InterPro" id="IPR051045">
    <property type="entry name" value="TonB-dependent_transducer"/>
</dbReference>
<dbReference type="EMBL" id="JACIDY010000001">
    <property type="protein sequence ID" value="MBB3938576.1"/>
    <property type="molecule type" value="Genomic_DNA"/>
</dbReference>
<dbReference type="GO" id="GO:0015031">
    <property type="term" value="P:protein transport"/>
    <property type="evidence" value="ECO:0007669"/>
    <property type="project" value="UniProtKB-KW"/>
</dbReference>
<evidence type="ECO:0000313" key="13">
    <source>
        <dbReference type="EMBL" id="MBB3938576.1"/>
    </source>
</evidence>
<evidence type="ECO:0000256" key="10">
    <source>
        <dbReference type="SAM" id="MobiDB-lite"/>
    </source>
</evidence>
<keyword evidence="3" id="KW-0813">Transport</keyword>
<gene>
    <name evidence="13" type="ORF">GGR39_000205</name>
</gene>
<name>A0A7W6C2Z1_9SPHN</name>
<feature type="transmembrane region" description="Helical" evidence="11">
    <location>
        <begin position="12"/>
        <end position="31"/>
    </location>
</feature>
<dbReference type="PROSITE" id="PS52015">
    <property type="entry name" value="TONB_CTD"/>
    <property type="match status" value="1"/>
</dbReference>
<organism evidence="13 14">
    <name type="scientific">Novosphingobium fluoreni</name>
    <dbReference type="NCBI Taxonomy" id="1391222"/>
    <lineage>
        <taxon>Bacteria</taxon>
        <taxon>Pseudomonadati</taxon>
        <taxon>Pseudomonadota</taxon>
        <taxon>Alphaproteobacteria</taxon>
        <taxon>Sphingomonadales</taxon>
        <taxon>Sphingomonadaceae</taxon>
        <taxon>Novosphingobium</taxon>
    </lineage>
</organism>
<evidence type="ECO:0000313" key="14">
    <source>
        <dbReference type="Proteomes" id="UP000561459"/>
    </source>
</evidence>
<keyword evidence="8 11" id="KW-1133">Transmembrane helix</keyword>
<comment type="similarity">
    <text evidence="2">Belongs to the TonB family.</text>
</comment>
<evidence type="ECO:0000256" key="5">
    <source>
        <dbReference type="ARBA" id="ARBA00022519"/>
    </source>
</evidence>
<dbReference type="PANTHER" id="PTHR33446">
    <property type="entry name" value="PROTEIN TONB-RELATED"/>
    <property type="match status" value="1"/>
</dbReference>
<proteinExistence type="inferred from homology"/>
<feature type="region of interest" description="Disordered" evidence="10">
    <location>
        <begin position="118"/>
        <end position="137"/>
    </location>
</feature>
<reference evidence="13 14" key="1">
    <citation type="submission" date="2020-08" db="EMBL/GenBank/DDBJ databases">
        <title>Genomic Encyclopedia of Type Strains, Phase IV (KMG-IV): sequencing the most valuable type-strain genomes for metagenomic binning, comparative biology and taxonomic classification.</title>
        <authorList>
            <person name="Goeker M."/>
        </authorList>
    </citation>
    <scope>NUCLEOTIDE SEQUENCE [LARGE SCALE GENOMIC DNA]</scope>
    <source>
        <strain evidence="13 14">DSM 27568</strain>
    </source>
</reference>
<dbReference type="RefSeq" id="WP_183615502.1">
    <property type="nucleotide sequence ID" value="NZ_JACIDY010000001.1"/>
</dbReference>
<accession>A0A7W6C2Z1</accession>
<keyword evidence="14" id="KW-1185">Reference proteome</keyword>
<dbReference type="PANTHER" id="PTHR33446:SF2">
    <property type="entry name" value="PROTEIN TONB"/>
    <property type="match status" value="1"/>
</dbReference>
<feature type="compositionally biased region" description="Low complexity" evidence="10">
    <location>
        <begin position="126"/>
        <end position="137"/>
    </location>
</feature>
<dbReference type="Pfam" id="PF03544">
    <property type="entry name" value="TonB_C"/>
    <property type="match status" value="1"/>
</dbReference>
<evidence type="ECO:0000256" key="9">
    <source>
        <dbReference type="ARBA" id="ARBA00023136"/>
    </source>
</evidence>
<evidence type="ECO:0000256" key="11">
    <source>
        <dbReference type="SAM" id="Phobius"/>
    </source>
</evidence>
<keyword evidence="4" id="KW-1003">Cell membrane</keyword>
<keyword evidence="7" id="KW-0653">Protein transport</keyword>
<evidence type="ECO:0000256" key="8">
    <source>
        <dbReference type="ARBA" id="ARBA00022989"/>
    </source>
</evidence>
<evidence type="ECO:0000256" key="2">
    <source>
        <dbReference type="ARBA" id="ARBA00006555"/>
    </source>
</evidence>
<dbReference type="InterPro" id="IPR037682">
    <property type="entry name" value="TonB_C"/>
</dbReference>
<keyword evidence="6 11" id="KW-0812">Transmembrane</keyword>
<evidence type="ECO:0000259" key="12">
    <source>
        <dbReference type="PROSITE" id="PS52015"/>
    </source>
</evidence>
<evidence type="ECO:0000256" key="4">
    <source>
        <dbReference type="ARBA" id="ARBA00022475"/>
    </source>
</evidence>
<evidence type="ECO:0000256" key="7">
    <source>
        <dbReference type="ARBA" id="ARBA00022927"/>
    </source>
</evidence>
<dbReference type="SUPFAM" id="SSF74653">
    <property type="entry name" value="TolA/TonB C-terminal domain"/>
    <property type="match status" value="1"/>
</dbReference>
<dbReference type="Gene3D" id="3.30.1150.10">
    <property type="match status" value="1"/>
</dbReference>
<keyword evidence="5" id="KW-0997">Cell inner membrane</keyword>
<protein>
    <submittedName>
        <fullName evidence="13">Protein TonB</fullName>
    </submittedName>
</protein>
<dbReference type="Proteomes" id="UP000561459">
    <property type="component" value="Unassembled WGS sequence"/>
</dbReference>
<evidence type="ECO:0000256" key="6">
    <source>
        <dbReference type="ARBA" id="ARBA00022692"/>
    </source>
</evidence>
<dbReference type="GO" id="GO:0055085">
    <property type="term" value="P:transmembrane transport"/>
    <property type="evidence" value="ECO:0007669"/>
    <property type="project" value="InterPro"/>
</dbReference>
<dbReference type="InterPro" id="IPR006260">
    <property type="entry name" value="TonB/TolA_C"/>
</dbReference>
<comment type="subcellular location">
    <subcellularLocation>
        <location evidence="1">Cell inner membrane</location>
        <topology evidence="1">Single-pass membrane protein</topology>
        <orientation evidence="1">Periplasmic side</orientation>
    </subcellularLocation>
</comment>
<evidence type="ECO:0000256" key="1">
    <source>
        <dbReference type="ARBA" id="ARBA00004383"/>
    </source>
</evidence>
<dbReference type="GO" id="GO:0098797">
    <property type="term" value="C:plasma membrane protein complex"/>
    <property type="evidence" value="ECO:0007669"/>
    <property type="project" value="TreeGrafter"/>
</dbReference>
<feature type="domain" description="TonB C-terminal" evidence="12">
    <location>
        <begin position="130"/>
        <end position="224"/>
    </location>
</feature>
<keyword evidence="9 11" id="KW-0472">Membrane</keyword>
<comment type="caution">
    <text evidence="13">The sequence shown here is derived from an EMBL/GenBank/DDBJ whole genome shotgun (WGS) entry which is preliminary data.</text>
</comment>
<evidence type="ECO:0000256" key="3">
    <source>
        <dbReference type="ARBA" id="ARBA00022448"/>
    </source>
</evidence>
<dbReference type="AlphaFoldDB" id="A0A7W6C2Z1"/>
<dbReference type="GO" id="GO:0031992">
    <property type="term" value="F:energy transducer activity"/>
    <property type="evidence" value="ECO:0007669"/>
    <property type="project" value="TreeGrafter"/>
</dbReference>
<sequence length="224" mass="23617">MAFAHRTPDKSRALTVTAVAALHGVALYALITGLGVEYVQKVTTVLIGKNIPLEMPPPSPTPEPVNTPTDVQSVVTRTINPIAKVSPEGVPINDRVPIVALPQIGDIIIDIPGPTASASAEPQAFPPRSARPRNNPAQWVSTIDYPSAALRRGDQGLVRFELSVGTDGKATSCRVTAASGAPELDAATCKLVTQRARFEPAMDSTGVKVSGTYTGSIRWVIPHD</sequence>